<dbReference type="PaxDb" id="55529-EKX48930"/>
<protein>
    <recommendedName>
        <fullName evidence="2">Spore protein YkvP/CgeB glycosyl transferase-like domain-containing protein</fullName>
    </recommendedName>
</protein>
<dbReference type="Proteomes" id="UP000011087">
    <property type="component" value="Unassembled WGS sequence"/>
</dbReference>
<gene>
    <name evidence="3" type="ORF">GUITHDRAFT_136556</name>
</gene>
<organism evidence="3">
    <name type="scientific">Guillardia theta (strain CCMP2712)</name>
    <name type="common">Cryptophyte</name>
    <dbReference type="NCBI Taxonomy" id="905079"/>
    <lineage>
        <taxon>Eukaryota</taxon>
        <taxon>Cryptophyceae</taxon>
        <taxon>Pyrenomonadales</taxon>
        <taxon>Geminigeraceae</taxon>
        <taxon>Guillardia</taxon>
    </lineage>
</organism>
<dbReference type="InterPro" id="IPR055259">
    <property type="entry name" value="YkvP/CgeB_Glyco_trans-like"/>
</dbReference>
<reference evidence="4" key="3">
    <citation type="submission" date="2015-06" db="UniProtKB">
        <authorList>
            <consortium name="EnsemblProtists"/>
        </authorList>
    </citation>
    <scope>IDENTIFICATION</scope>
</reference>
<dbReference type="AlphaFoldDB" id="L1JLF0"/>
<dbReference type="EnsemblProtists" id="EKX48930">
    <property type="protein sequence ID" value="EKX48930"/>
    <property type="gene ID" value="GUITHDRAFT_136556"/>
</dbReference>
<dbReference type="RefSeq" id="XP_005835910.1">
    <property type="nucleotide sequence ID" value="XM_005835853.1"/>
</dbReference>
<dbReference type="Pfam" id="PF13524">
    <property type="entry name" value="Glyco_trans_1_2"/>
    <property type="match status" value="1"/>
</dbReference>
<evidence type="ECO:0000313" key="3">
    <source>
        <dbReference type="EMBL" id="EKX48930.1"/>
    </source>
</evidence>
<feature type="chain" id="PRO_5008771499" description="Spore protein YkvP/CgeB glycosyl transferase-like domain-containing protein" evidence="1">
    <location>
        <begin position="22"/>
        <end position="973"/>
    </location>
</feature>
<sequence length="973" mass="109707">MRSWGGLVVSVLVSCALNVQGRSSHGLSSGTGVPFGSLIRVIWIGDCLCHEAPDVSWVNGLDRISLVEEVMVLQEDEVDVKDILAHIHNFSPSILFYSPGRHAPKDMLRVVQECRARGVHTVSVLFDFHRTVQNLTSDWPPLHFDQLLVDFWDAEVEESLRLGSSPEWFGRYVSSTLCANMLHNEEHLVHTEYSYDILVYFPYFEEESCRSQRQSRTLVCALYSFLKSKSQIRFRLQGDWLIEEELKSLYLQSKIVIIILESNTESQDDTPRCRGGGMYQVYKALAMGAFVMCNEVEGLDLDLVNGSEVIKFKSDSLLSLEGLVDHYLQDEGARLQIVQNAHASVCEHLSLESKMADVLIRASQSTESLHVCKGPSRKKVLETSLIGNNINLSSLVDHQDFINRSGLLIAKVEFQESERVFDSTLCLQEDCSLLDERIPGGLQKLHFSVCLFLTRYRQAMLPQELSLQGMFLVCLHNYMVVADGVSCNGVEPPITAFGRHQWYPPVPHGCDWSESAVTDVPVVPVERFGWFWAHFIQDLVYKLAFTVHALPAGTEFEYVEILHGGCCQLTVGSVIMESNSQPNILPLIRSLLGEDLDFSERLYFMDSNCLRGNGRECSHYFMVTCEGKRFPSSLKGLQKDFSLLLRRLFHTIESPMWHRNQHRDLCRAFDSLRLPSTGDATCELCYQDDSYAEAHSSSRRMHSGWPSIVLFVRKRSRCMLNSKELAQSLQWAAQVLARKVAEMRLPVSPPEDFRVRQMPSSTGRIEVIQSEQRSHSLLQVAAAVSQASIIVTPHGTHVYSAVFARRGTTMIEWIVPVDGASYILENSLKEFVAPVDKVLRIVFHELDVPVQELVKIEHQRTAGEIRWKILYLNLLHGELCEGQPCLHFRISYDHTVLEHTSIPTDVGCLIQGTTRTDEQLAPVLDLALFFSSSAGELERLETAPARLISPGSSGRGCASACEEGQEDVYRALE</sequence>
<dbReference type="KEGG" id="gtt:GUITHDRAFT_136556"/>
<feature type="domain" description="Spore protein YkvP/CgeB glycosyl transferase-like" evidence="2">
    <location>
        <begin position="223"/>
        <end position="358"/>
    </location>
</feature>
<dbReference type="HOGENOM" id="CLU_305128_0_0_1"/>
<dbReference type="GeneID" id="17305523"/>
<dbReference type="EMBL" id="JH992984">
    <property type="protein sequence ID" value="EKX48930.1"/>
    <property type="molecule type" value="Genomic_DNA"/>
</dbReference>
<feature type="signal peptide" evidence="1">
    <location>
        <begin position="1"/>
        <end position="21"/>
    </location>
</feature>
<proteinExistence type="predicted"/>
<evidence type="ECO:0000313" key="5">
    <source>
        <dbReference type="Proteomes" id="UP000011087"/>
    </source>
</evidence>
<name>L1JLF0_GUITC</name>
<dbReference type="PROSITE" id="PS51257">
    <property type="entry name" value="PROKAR_LIPOPROTEIN"/>
    <property type="match status" value="1"/>
</dbReference>
<keyword evidence="1" id="KW-0732">Signal</keyword>
<reference evidence="3 5" key="1">
    <citation type="journal article" date="2012" name="Nature">
        <title>Algal genomes reveal evolutionary mosaicism and the fate of nucleomorphs.</title>
        <authorList>
            <consortium name="DOE Joint Genome Institute"/>
            <person name="Curtis B.A."/>
            <person name="Tanifuji G."/>
            <person name="Burki F."/>
            <person name="Gruber A."/>
            <person name="Irimia M."/>
            <person name="Maruyama S."/>
            <person name="Arias M.C."/>
            <person name="Ball S.G."/>
            <person name="Gile G.H."/>
            <person name="Hirakawa Y."/>
            <person name="Hopkins J.F."/>
            <person name="Kuo A."/>
            <person name="Rensing S.A."/>
            <person name="Schmutz J."/>
            <person name="Symeonidi A."/>
            <person name="Elias M."/>
            <person name="Eveleigh R.J."/>
            <person name="Herman E.K."/>
            <person name="Klute M.J."/>
            <person name="Nakayama T."/>
            <person name="Obornik M."/>
            <person name="Reyes-Prieto A."/>
            <person name="Armbrust E.V."/>
            <person name="Aves S.J."/>
            <person name="Beiko R.G."/>
            <person name="Coutinho P."/>
            <person name="Dacks J.B."/>
            <person name="Durnford D.G."/>
            <person name="Fast N.M."/>
            <person name="Green B.R."/>
            <person name="Grisdale C.J."/>
            <person name="Hempel F."/>
            <person name="Henrissat B."/>
            <person name="Hoppner M.P."/>
            <person name="Ishida K."/>
            <person name="Kim E."/>
            <person name="Koreny L."/>
            <person name="Kroth P.G."/>
            <person name="Liu Y."/>
            <person name="Malik S.B."/>
            <person name="Maier U.G."/>
            <person name="McRose D."/>
            <person name="Mock T."/>
            <person name="Neilson J.A."/>
            <person name="Onodera N.T."/>
            <person name="Poole A.M."/>
            <person name="Pritham E.J."/>
            <person name="Richards T.A."/>
            <person name="Rocap G."/>
            <person name="Roy S.W."/>
            <person name="Sarai C."/>
            <person name="Schaack S."/>
            <person name="Shirato S."/>
            <person name="Slamovits C.H."/>
            <person name="Spencer D.F."/>
            <person name="Suzuki S."/>
            <person name="Worden A.Z."/>
            <person name="Zauner S."/>
            <person name="Barry K."/>
            <person name="Bell C."/>
            <person name="Bharti A.K."/>
            <person name="Crow J.A."/>
            <person name="Grimwood J."/>
            <person name="Kramer R."/>
            <person name="Lindquist E."/>
            <person name="Lucas S."/>
            <person name="Salamov A."/>
            <person name="McFadden G.I."/>
            <person name="Lane C.E."/>
            <person name="Keeling P.J."/>
            <person name="Gray M.W."/>
            <person name="Grigoriev I.V."/>
            <person name="Archibald J.M."/>
        </authorList>
    </citation>
    <scope>NUCLEOTIDE SEQUENCE</scope>
    <source>
        <strain evidence="3 5">CCMP2712</strain>
    </source>
</reference>
<evidence type="ECO:0000259" key="2">
    <source>
        <dbReference type="Pfam" id="PF13524"/>
    </source>
</evidence>
<evidence type="ECO:0000313" key="4">
    <source>
        <dbReference type="EnsemblProtists" id="EKX48930"/>
    </source>
</evidence>
<reference evidence="5" key="2">
    <citation type="submission" date="2012-11" db="EMBL/GenBank/DDBJ databases">
        <authorList>
            <person name="Kuo A."/>
            <person name="Curtis B.A."/>
            <person name="Tanifuji G."/>
            <person name="Burki F."/>
            <person name="Gruber A."/>
            <person name="Irimia M."/>
            <person name="Maruyama S."/>
            <person name="Arias M.C."/>
            <person name="Ball S.G."/>
            <person name="Gile G.H."/>
            <person name="Hirakawa Y."/>
            <person name="Hopkins J.F."/>
            <person name="Rensing S.A."/>
            <person name="Schmutz J."/>
            <person name="Symeonidi A."/>
            <person name="Elias M."/>
            <person name="Eveleigh R.J."/>
            <person name="Herman E.K."/>
            <person name="Klute M.J."/>
            <person name="Nakayama T."/>
            <person name="Obornik M."/>
            <person name="Reyes-Prieto A."/>
            <person name="Armbrust E.V."/>
            <person name="Aves S.J."/>
            <person name="Beiko R.G."/>
            <person name="Coutinho P."/>
            <person name="Dacks J.B."/>
            <person name="Durnford D.G."/>
            <person name="Fast N.M."/>
            <person name="Green B.R."/>
            <person name="Grisdale C."/>
            <person name="Hempe F."/>
            <person name="Henrissat B."/>
            <person name="Hoppner M.P."/>
            <person name="Ishida K.-I."/>
            <person name="Kim E."/>
            <person name="Koreny L."/>
            <person name="Kroth P.G."/>
            <person name="Liu Y."/>
            <person name="Malik S.-B."/>
            <person name="Maier U.G."/>
            <person name="McRose D."/>
            <person name="Mock T."/>
            <person name="Neilson J.A."/>
            <person name="Onodera N.T."/>
            <person name="Poole A.M."/>
            <person name="Pritham E.J."/>
            <person name="Richards T.A."/>
            <person name="Rocap G."/>
            <person name="Roy S.W."/>
            <person name="Sarai C."/>
            <person name="Schaack S."/>
            <person name="Shirato S."/>
            <person name="Slamovits C.H."/>
            <person name="Spencer D.F."/>
            <person name="Suzuki S."/>
            <person name="Worden A.Z."/>
            <person name="Zauner S."/>
            <person name="Barry K."/>
            <person name="Bell C."/>
            <person name="Bharti A.K."/>
            <person name="Crow J.A."/>
            <person name="Grimwood J."/>
            <person name="Kramer R."/>
            <person name="Lindquist E."/>
            <person name="Lucas S."/>
            <person name="Salamov A."/>
            <person name="McFadden G.I."/>
            <person name="Lane C.E."/>
            <person name="Keeling P.J."/>
            <person name="Gray M.W."/>
            <person name="Grigoriev I.V."/>
            <person name="Archibald J.M."/>
        </authorList>
    </citation>
    <scope>NUCLEOTIDE SEQUENCE</scope>
    <source>
        <strain evidence="5">CCMP2712</strain>
    </source>
</reference>
<keyword evidence="5" id="KW-1185">Reference proteome</keyword>
<accession>L1JLF0</accession>
<evidence type="ECO:0000256" key="1">
    <source>
        <dbReference type="SAM" id="SignalP"/>
    </source>
</evidence>